<reference evidence="2 3" key="1">
    <citation type="submission" date="2019-03" db="EMBL/GenBank/DDBJ databases">
        <title>First draft genome of Liparis tanakae, snailfish: a comprehensive survey of snailfish specific genes.</title>
        <authorList>
            <person name="Kim W."/>
            <person name="Song I."/>
            <person name="Jeong J.-H."/>
            <person name="Kim D."/>
            <person name="Kim S."/>
            <person name="Ryu S."/>
            <person name="Song J.Y."/>
            <person name="Lee S.K."/>
        </authorList>
    </citation>
    <scope>NUCLEOTIDE SEQUENCE [LARGE SCALE GENOMIC DNA]</scope>
    <source>
        <tissue evidence="2">Muscle</tissue>
    </source>
</reference>
<sequence>MTQSGRRLRRSAEGTGVGQGSPHCSGCSIDYAEQPSDSKETINSTAVEPRPSLSYEWELVRSTRPGAASGDGCEREQRDEAALPHSDIGPTDYRKDDQQKWRTYRLMRYPYSVKWYCTNINNC</sequence>
<feature type="region of interest" description="Disordered" evidence="1">
    <location>
        <begin position="1"/>
        <end position="49"/>
    </location>
</feature>
<feature type="region of interest" description="Disordered" evidence="1">
    <location>
        <begin position="64"/>
        <end position="94"/>
    </location>
</feature>
<evidence type="ECO:0000313" key="2">
    <source>
        <dbReference type="EMBL" id="TNN82039.1"/>
    </source>
</evidence>
<name>A0A4Z2IVK9_9TELE</name>
<evidence type="ECO:0000256" key="1">
    <source>
        <dbReference type="SAM" id="MobiDB-lite"/>
    </source>
</evidence>
<organism evidence="2 3">
    <name type="scientific">Liparis tanakae</name>
    <name type="common">Tanaka's snailfish</name>
    <dbReference type="NCBI Taxonomy" id="230148"/>
    <lineage>
        <taxon>Eukaryota</taxon>
        <taxon>Metazoa</taxon>
        <taxon>Chordata</taxon>
        <taxon>Craniata</taxon>
        <taxon>Vertebrata</taxon>
        <taxon>Euteleostomi</taxon>
        <taxon>Actinopterygii</taxon>
        <taxon>Neopterygii</taxon>
        <taxon>Teleostei</taxon>
        <taxon>Neoteleostei</taxon>
        <taxon>Acanthomorphata</taxon>
        <taxon>Eupercaria</taxon>
        <taxon>Perciformes</taxon>
        <taxon>Cottioidei</taxon>
        <taxon>Cottales</taxon>
        <taxon>Liparidae</taxon>
        <taxon>Liparis</taxon>
    </lineage>
</organism>
<protein>
    <submittedName>
        <fullName evidence="2">Uncharacterized protein</fullName>
    </submittedName>
</protein>
<dbReference type="AlphaFoldDB" id="A0A4Z2IVK9"/>
<proteinExistence type="predicted"/>
<comment type="caution">
    <text evidence="2">The sequence shown here is derived from an EMBL/GenBank/DDBJ whole genome shotgun (WGS) entry which is preliminary data.</text>
</comment>
<evidence type="ECO:0000313" key="3">
    <source>
        <dbReference type="Proteomes" id="UP000314294"/>
    </source>
</evidence>
<accession>A0A4Z2IVK9</accession>
<dbReference type="EMBL" id="SRLO01000042">
    <property type="protein sequence ID" value="TNN82039.1"/>
    <property type="molecule type" value="Genomic_DNA"/>
</dbReference>
<dbReference type="Proteomes" id="UP000314294">
    <property type="component" value="Unassembled WGS sequence"/>
</dbReference>
<feature type="compositionally biased region" description="Basic and acidic residues" evidence="1">
    <location>
        <begin position="72"/>
        <end position="82"/>
    </location>
</feature>
<gene>
    <name evidence="2" type="ORF">EYF80_007685</name>
</gene>
<keyword evidence="3" id="KW-1185">Reference proteome</keyword>